<dbReference type="FunFam" id="1.10.510.10:FF:000021">
    <property type="entry name" value="Serine/threonine protein kinase"/>
    <property type="match status" value="1"/>
</dbReference>
<dbReference type="InterPro" id="IPR005543">
    <property type="entry name" value="PASTA_dom"/>
</dbReference>
<dbReference type="Gene3D" id="1.10.510.10">
    <property type="entry name" value="Transferase(Phosphotransferase) domain 1"/>
    <property type="match status" value="1"/>
</dbReference>
<dbReference type="PROSITE" id="PS00108">
    <property type="entry name" value="PROTEIN_KINASE_ST"/>
    <property type="match status" value="1"/>
</dbReference>
<evidence type="ECO:0000256" key="2">
    <source>
        <dbReference type="ARBA" id="ARBA00022527"/>
    </source>
</evidence>
<evidence type="ECO:0000256" key="9">
    <source>
        <dbReference type="SAM" id="MobiDB-lite"/>
    </source>
</evidence>
<dbReference type="PROSITE" id="PS50011">
    <property type="entry name" value="PROTEIN_KINASE_DOM"/>
    <property type="match status" value="1"/>
</dbReference>
<dbReference type="Gene3D" id="2.60.40.2560">
    <property type="match status" value="1"/>
</dbReference>
<dbReference type="InterPro" id="IPR008271">
    <property type="entry name" value="Ser/Thr_kinase_AS"/>
</dbReference>
<reference evidence="13 14" key="1">
    <citation type="submission" date="2020-07" db="EMBL/GenBank/DDBJ databases">
        <authorList>
            <person name="Criscuolo A."/>
        </authorList>
    </citation>
    <scope>NUCLEOTIDE SEQUENCE [LARGE SCALE GENOMIC DNA]</scope>
    <source>
        <strain evidence="14">CIP 111030</strain>
    </source>
</reference>
<protein>
    <recommendedName>
        <fullName evidence="1">non-specific serine/threonine protein kinase</fullName>
        <ecNumber evidence="1">2.7.11.1</ecNumber>
    </recommendedName>
</protein>
<comment type="catalytic activity">
    <reaction evidence="7">
        <text>L-threonyl-[protein] + ATP = O-phospho-L-threonyl-[protein] + ADP + H(+)</text>
        <dbReference type="Rhea" id="RHEA:46608"/>
        <dbReference type="Rhea" id="RHEA-COMP:11060"/>
        <dbReference type="Rhea" id="RHEA-COMP:11605"/>
        <dbReference type="ChEBI" id="CHEBI:15378"/>
        <dbReference type="ChEBI" id="CHEBI:30013"/>
        <dbReference type="ChEBI" id="CHEBI:30616"/>
        <dbReference type="ChEBI" id="CHEBI:61977"/>
        <dbReference type="ChEBI" id="CHEBI:456216"/>
        <dbReference type="EC" id="2.7.11.1"/>
    </reaction>
</comment>
<dbReference type="SMART" id="SM00220">
    <property type="entry name" value="S_TKc"/>
    <property type="match status" value="1"/>
</dbReference>
<dbReference type="AlphaFoldDB" id="A0A6V7REM0"/>
<comment type="caution">
    <text evidence="13">The sequence shown here is derived from an EMBL/GenBank/DDBJ whole genome shotgun (WGS) entry which is preliminary data.</text>
</comment>
<evidence type="ECO:0000256" key="6">
    <source>
        <dbReference type="ARBA" id="ARBA00022840"/>
    </source>
</evidence>
<dbReference type="EC" id="2.7.11.1" evidence="1"/>
<keyword evidence="10" id="KW-1133">Transmembrane helix</keyword>
<feature type="transmembrane region" description="Helical" evidence="10">
    <location>
        <begin position="323"/>
        <end position="345"/>
    </location>
</feature>
<keyword evidence="4" id="KW-0547">Nucleotide-binding</keyword>
<proteinExistence type="predicted"/>
<evidence type="ECO:0000256" key="8">
    <source>
        <dbReference type="ARBA" id="ARBA00048679"/>
    </source>
</evidence>
<evidence type="ECO:0000256" key="3">
    <source>
        <dbReference type="ARBA" id="ARBA00022679"/>
    </source>
</evidence>
<dbReference type="CDD" id="cd14014">
    <property type="entry name" value="STKc_PknB_like"/>
    <property type="match status" value="1"/>
</dbReference>
<accession>A0A6V7REM0</accession>
<evidence type="ECO:0000256" key="10">
    <source>
        <dbReference type="SAM" id="Phobius"/>
    </source>
</evidence>
<dbReference type="Pfam" id="PF21160">
    <property type="entry name" value="PrkC-like_PASTA-like"/>
    <property type="match status" value="1"/>
</dbReference>
<dbReference type="SUPFAM" id="SSF56112">
    <property type="entry name" value="Protein kinase-like (PK-like)"/>
    <property type="match status" value="1"/>
</dbReference>
<keyword evidence="10" id="KW-0472">Membrane</keyword>
<comment type="catalytic activity">
    <reaction evidence="8">
        <text>L-seryl-[protein] + ATP = O-phospho-L-seryl-[protein] + ADP + H(+)</text>
        <dbReference type="Rhea" id="RHEA:17989"/>
        <dbReference type="Rhea" id="RHEA-COMP:9863"/>
        <dbReference type="Rhea" id="RHEA-COMP:11604"/>
        <dbReference type="ChEBI" id="CHEBI:15378"/>
        <dbReference type="ChEBI" id="CHEBI:29999"/>
        <dbReference type="ChEBI" id="CHEBI:30616"/>
        <dbReference type="ChEBI" id="CHEBI:83421"/>
        <dbReference type="ChEBI" id="CHEBI:456216"/>
        <dbReference type="EC" id="2.7.11.1"/>
    </reaction>
</comment>
<evidence type="ECO:0000259" key="12">
    <source>
        <dbReference type="PROSITE" id="PS51178"/>
    </source>
</evidence>
<keyword evidence="3" id="KW-0808">Transferase</keyword>
<dbReference type="PANTHER" id="PTHR43289:SF34">
    <property type="entry name" value="SERINE_THREONINE-PROTEIN KINASE YBDM-RELATED"/>
    <property type="match status" value="1"/>
</dbReference>
<dbReference type="Gene3D" id="3.30.200.20">
    <property type="entry name" value="Phosphorylase Kinase, domain 1"/>
    <property type="match status" value="1"/>
</dbReference>
<dbReference type="InterPro" id="IPR000719">
    <property type="entry name" value="Prot_kinase_dom"/>
</dbReference>
<keyword evidence="10" id="KW-0812">Transmembrane</keyword>
<keyword evidence="5 13" id="KW-0418">Kinase</keyword>
<dbReference type="EMBL" id="CAJEWE010000010">
    <property type="protein sequence ID" value="CAD2076023.1"/>
    <property type="molecule type" value="Genomic_DNA"/>
</dbReference>
<dbReference type="PROSITE" id="PS51178">
    <property type="entry name" value="PASTA"/>
    <property type="match status" value="3"/>
</dbReference>
<dbReference type="SMART" id="SM00740">
    <property type="entry name" value="PASTA"/>
    <property type="match status" value="3"/>
</dbReference>
<dbReference type="NCBIfam" id="NF033483">
    <property type="entry name" value="PknB_PASTA_kin"/>
    <property type="match status" value="1"/>
</dbReference>
<feature type="region of interest" description="Disordered" evidence="9">
    <location>
        <begin position="278"/>
        <end position="308"/>
    </location>
</feature>
<evidence type="ECO:0000256" key="7">
    <source>
        <dbReference type="ARBA" id="ARBA00047899"/>
    </source>
</evidence>
<dbReference type="Proteomes" id="UP000521032">
    <property type="component" value="Unassembled WGS sequence"/>
</dbReference>
<dbReference type="PANTHER" id="PTHR43289">
    <property type="entry name" value="MITOGEN-ACTIVATED PROTEIN KINASE KINASE KINASE 20-RELATED"/>
    <property type="match status" value="1"/>
</dbReference>
<evidence type="ECO:0000259" key="11">
    <source>
        <dbReference type="PROSITE" id="PS50011"/>
    </source>
</evidence>
<dbReference type="Pfam" id="PF00069">
    <property type="entry name" value="Pkinase"/>
    <property type="match status" value="1"/>
</dbReference>
<dbReference type="GO" id="GO:0004674">
    <property type="term" value="F:protein serine/threonine kinase activity"/>
    <property type="evidence" value="ECO:0007669"/>
    <property type="project" value="UniProtKB-KW"/>
</dbReference>
<dbReference type="GO" id="GO:0005524">
    <property type="term" value="F:ATP binding"/>
    <property type="evidence" value="ECO:0007669"/>
    <property type="project" value="UniProtKB-KW"/>
</dbReference>
<dbReference type="InterPro" id="IPR011009">
    <property type="entry name" value="Kinase-like_dom_sf"/>
</dbReference>
<evidence type="ECO:0000256" key="1">
    <source>
        <dbReference type="ARBA" id="ARBA00012513"/>
    </source>
</evidence>
<dbReference type="Pfam" id="PF03793">
    <property type="entry name" value="PASTA"/>
    <property type="match status" value="3"/>
</dbReference>
<gene>
    <name evidence="13" type="primary">prkC</name>
    <name evidence="13" type="ORF">JEOSCH030_00962</name>
</gene>
<organism evidence="13 14">
    <name type="scientific">Phocicoccus schoeneichii</name>
    <dbReference type="NCBI Taxonomy" id="1812261"/>
    <lineage>
        <taxon>Bacteria</taxon>
        <taxon>Bacillati</taxon>
        <taxon>Bacillota</taxon>
        <taxon>Bacilli</taxon>
        <taxon>Bacillales</taxon>
        <taxon>Salinicoccaceae</taxon>
        <taxon>Phocicoccus</taxon>
    </lineage>
</organism>
<keyword evidence="14" id="KW-1185">Reference proteome</keyword>
<keyword evidence="6" id="KW-0067">ATP-binding</keyword>
<evidence type="ECO:0000313" key="14">
    <source>
        <dbReference type="Proteomes" id="UP000521032"/>
    </source>
</evidence>
<name>A0A6V7REM0_9BACL</name>
<feature type="compositionally biased region" description="Basic and acidic residues" evidence="9">
    <location>
        <begin position="293"/>
        <end position="307"/>
    </location>
</feature>
<dbReference type="CDD" id="cd06577">
    <property type="entry name" value="PASTA_pknB"/>
    <property type="match status" value="3"/>
</dbReference>
<keyword evidence="2" id="KW-0723">Serine/threonine-protein kinase</keyword>
<evidence type="ECO:0000313" key="13">
    <source>
        <dbReference type="EMBL" id="CAD2076023.1"/>
    </source>
</evidence>
<dbReference type="RefSeq" id="WP_229713815.1">
    <property type="nucleotide sequence ID" value="NZ_BMDB01000001.1"/>
</dbReference>
<evidence type="ECO:0000256" key="5">
    <source>
        <dbReference type="ARBA" id="ARBA00022777"/>
    </source>
</evidence>
<feature type="domain" description="Protein kinase" evidence="11">
    <location>
        <begin position="9"/>
        <end position="265"/>
    </location>
</feature>
<dbReference type="Gene3D" id="3.30.10.20">
    <property type="match status" value="3"/>
</dbReference>
<sequence length="638" mass="71999">MTEKIIADRYLLKKYLGGGMSSVYLAEDIILDREVVVKLIKADPYNKEKTVERFQREVQNVTKLSHPNIVTVLDVDDSDEYNILVTEYVDGSNLKEYINKNNPIDFEKIIELSISVLSGIEHAHNRGIVHRDIKPQNILIDKKGNIKIADFGIAKALSETRLTETNQVMGSVQYISPEQAKGKSADERADIYSFGIMLFELITGELPFQAETQVSVALQHIQDDIPNINDYRETPVGLENIVLKCTEKEPENRYSNVREVIQVLLNYRNETIHYLQKGRKEPENRPAPIPVPLKEDTPKVEAKEKEPVVAPVQEEPEKKKKRIWPWVLFLLFVLVSLAAVIYLLWPKEPNTVELVDLSEMSQADAEARLTEMNLVLGEVTEEYNDDFASGNVIASAPKKGAVLEEGSTVDLIVSKGPEPYTMGDFVGSKLESVQSDIDALKFDKVDIQTEYSNDVPAGEIMKQSIRSGVSIFPENETLTLTVSDGVEPVEISNYVGWQLTDARNELESLGFKVNVINEIYDEEIESGAIVSQDPSYGSFLPGSPINLIVSKGKEPKEITQYQLNIEIPYSSSKKDKKPSKVKIYIDDKDHDYDEILEEFEITEDRKHTITLALEEGEDGKYKVEVDGEKIIEEVVENE</sequence>
<feature type="domain" description="PASTA" evidence="12">
    <location>
        <begin position="416"/>
        <end position="484"/>
    </location>
</feature>
<feature type="domain" description="PASTA" evidence="12">
    <location>
        <begin position="348"/>
        <end position="415"/>
    </location>
</feature>
<feature type="domain" description="PASTA" evidence="12">
    <location>
        <begin position="485"/>
        <end position="551"/>
    </location>
</feature>
<evidence type="ECO:0000256" key="4">
    <source>
        <dbReference type="ARBA" id="ARBA00022741"/>
    </source>
</evidence>